<protein>
    <submittedName>
        <fullName evidence="1">Uncharacterized protein</fullName>
    </submittedName>
</protein>
<sequence>MAEPVESSVCWWLVLSLFACPDFQRLSKLSIVSPFLSLTGTDSFQGLLIKLSLPSSRAPLNPLFVIRHSLSKTSKCLFSPGSYSVAGRRLAMASFEGLLVEMLVKAMLYLGVKNFRTVAMLSTRQPRRGTIALPRYKKFDEHSQPHRRPIRPFLRCILQCPRPVQYMRVLKYKDWDTELEGFGLS</sequence>
<gene>
    <name evidence="1" type="ORF">K432DRAFT_378884</name>
</gene>
<keyword evidence="2" id="KW-1185">Reference proteome</keyword>
<evidence type="ECO:0000313" key="2">
    <source>
        <dbReference type="Proteomes" id="UP000250266"/>
    </source>
</evidence>
<proteinExistence type="predicted"/>
<reference evidence="1 2" key="1">
    <citation type="journal article" date="2016" name="Nat. Commun.">
        <title>Ectomycorrhizal ecology is imprinted in the genome of the dominant symbiotic fungus Cenococcum geophilum.</title>
        <authorList>
            <consortium name="DOE Joint Genome Institute"/>
            <person name="Peter M."/>
            <person name="Kohler A."/>
            <person name="Ohm R.A."/>
            <person name="Kuo A."/>
            <person name="Krutzmann J."/>
            <person name="Morin E."/>
            <person name="Arend M."/>
            <person name="Barry K.W."/>
            <person name="Binder M."/>
            <person name="Choi C."/>
            <person name="Clum A."/>
            <person name="Copeland A."/>
            <person name="Grisel N."/>
            <person name="Haridas S."/>
            <person name="Kipfer T."/>
            <person name="LaButti K."/>
            <person name="Lindquist E."/>
            <person name="Lipzen A."/>
            <person name="Maire R."/>
            <person name="Meier B."/>
            <person name="Mihaltcheva S."/>
            <person name="Molinier V."/>
            <person name="Murat C."/>
            <person name="Poggeler S."/>
            <person name="Quandt C.A."/>
            <person name="Sperisen C."/>
            <person name="Tritt A."/>
            <person name="Tisserant E."/>
            <person name="Crous P.W."/>
            <person name="Henrissat B."/>
            <person name="Nehls U."/>
            <person name="Egli S."/>
            <person name="Spatafora J.W."/>
            <person name="Grigoriev I.V."/>
            <person name="Martin F.M."/>
        </authorList>
    </citation>
    <scope>NUCLEOTIDE SEQUENCE [LARGE SCALE GENOMIC DNA]</scope>
    <source>
        <strain evidence="1 2">CBS 459.81</strain>
    </source>
</reference>
<dbReference type="Proteomes" id="UP000250266">
    <property type="component" value="Unassembled WGS sequence"/>
</dbReference>
<accession>A0A8E2JJ08</accession>
<evidence type="ECO:0000313" key="1">
    <source>
        <dbReference type="EMBL" id="OCK84137.1"/>
    </source>
</evidence>
<dbReference type="AlphaFoldDB" id="A0A8E2JJ08"/>
<organism evidence="1 2">
    <name type="scientific">Lepidopterella palustris CBS 459.81</name>
    <dbReference type="NCBI Taxonomy" id="1314670"/>
    <lineage>
        <taxon>Eukaryota</taxon>
        <taxon>Fungi</taxon>
        <taxon>Dikarya</taxon>
        <taxon>Ascomycota</taxon>
        <taxon>Pezizomycotina</taxon>
        <taxon>Dothideomycetes</taxon>
        <taxon>Pleosporomycetidae</taxon>
        <taxon>Mytilinidiales</taxon>
        <taxon>Argynnaceae</taxon>
        <taxon>Lepidopterella</taxon>
    </lineage>
</organism>
<name>A0A8E2JJ08_9PEZI</name>
<dbReference type="EMBL" id="KV744844">
    <property type="protein sequence ID" value="OCK84137.1"/>
    <property type="molecule type" value="Genomic_DNA"/>
</dbReference>